<feature type="transmembrane region" description="Helical" evidence="1">
    <location>
        <begin position="26"/>
        <end position="51"/>
    </location>
</feature>
<evidence type="ECO:0000313" key="2">
    <source>
        <dbReference type="EMBL" id="SEK90153.1"/>
    </source>
</evidence>
<organism evidence="2 3">
    <name type="scientific">Halomonas daqiaonensis</name>
    <dbReference type="NCBI Taxonomy" id="650850"/>
    <lineage>
        <taxon>Bacteria</taxon>
        <taxon>Pseudomonadati</taxon>
        <taxon>Pseudomonadota</taxon>
        <taxon>Gammaproteobacteria</taxon>
        <taxon>Oceanospirillales</taxon>
        <taxon>Halomonadaceae</taxon>
        <taxon>Halomonas</taxon>
    </lineage>
</organism>
<evidence type="ECO:0000256" key="1">
    <source>
        <dbReference type="SAM" id="Phobius"/>
    </source>
</evidence>
<dbReference type="AlphaFoldDB" id="A0A1H7KTF9"/>
<name>A0A1H7KTF9_9GAMM</name>
<proteinExistence type="predicted"/>
<dbReference type="EMBL" id="FOBC01000005">
    <property type="protein sequence ID" value="SEK90153.1"/>
    <property type="molecule type" value="Genomic_DNA"/>
</dbReference>
<keyword evidence="1" id="KW-0472">Membrane</keyword>
<accession>A0A1H7KTF9</accession>
<keyword evidence="3" id="KW-1185">Reference proteome</keyword>
<protein>
    <submittedName>
        <fullName evidence="2">Uncharacterized protein</fullName>
    </submittedName>
</protein>
<keyword evidence="1" id="KW-1133">Transmembrane helix</keyword>
<reference evidence="3" key="1">
    <citation type="submission" date="2016-10" db="EMBL/GenBank/DDBJ databases">
        <authorList>
            <person name="Varghese N."/>
            <person name="Submissions S."/>
        </authorList>
    </citation>
    <scope>NUCLEOTIDE SEQUENCE [LARGE SCALE GENOMIC DNA]</scope>
    <source>
        <strain evidence="3">CGMCC 1.9150</strain>
    </source>
</reference>
<dbReference type="Proteomes" id="UP000198807">
    <property type="component" value="Unassembled WGS sequence"/>
</dbReference>
<feature type="non-terminal residue" evidence="2">
    <location>
        <position position="1"/>
    </location>
</feature>
<sequence>AVIPAVALAAVIPVVALVAVIPVEQAAVIPVATVAVEVLAVLVVMVAPVVIQALQAALEMVLEVGPTAGLVVELETTANTSWKSGRKRPGICRGACVGTPFSLGSILPVLPI</sequence>
<dbReference type="RefSeq" id="WP_211607251.1">
    <property type="nucleotide sequence ID" value="NZ_FOBC01000005.1"/>
</dbReference>
<gene>
    <name evidence="2" type="ORF">SAMN04488129_10592</name>
</gene>
<evidence type="ECO:0000313" key="3">
    <source>
        <dbReference type="Proteomes" id="UP000198807"/>
    </source>
</evidence>
<keyword evidence="1" id="KW-0812">Transmembrane</keyword>